<dbReference type="InterPro" id="IPR032623">
    <property type="entry name" value="FecR_N"/>
</dbReference>
<evidence type="ECO:0000259" key="2">
    <source>
        <dbReference type="Pfam" id="PF04773"/>
    </source>
</evidence>
<accession>A0A2S4LV52</accession>
<dbReference type="OrthoDB" id="1100567at2"/>
<dbReference type="InterPro" id="IPR006860">
    <property type="entry name" value="FecR"/>
</dbReference>
<comment type="caution">
    <text evidence="4">The sequence shown here is derived from an EMBL/GenBank/DDBJ whole genome shotgun (WGS) entry which is preliminary data.</text>
</comment>
<name>A0A2S4LV52_9BURK</name>
<keyword evidence="1" id="KW-0812">Transmembrane</keyword>
<keyword evidence="5" id="KW-1185">Reference proteome</keyword>
<evidence type="ECO:0000259" key="3">
    <source>
        <dbReference type="Pfam" id="PF16220"/>
    </source>
</evidence>
<evidence type="ECO:0000313" key="4">
    <source>
        <dbReference type="EMBL" id="POR46318.1"/>
    </source>
</evidence>
<feature type="transmembrane region" description="Helical" evidence="1">
    <location>
        <begin position="86"/>
        <end position="104"/>
    </location>
</feature>
<dbReference type="GO" id="GO:0016989">
    <property type="term" value="F:sigma factor antagonist activity"/>
    <property type="evidence" value="ECO:0007669"/>
    <property type="project" value="TreeGrafter"/>
</dbReference>
<dbReference type="EMBL" id="PQGA01000025">
    <property type="protein sequence ID" value="POR46318.1"/>
    <property type="molecule type" value="Genomic_DNA"/>
</dbReference>
<dbReference type="PIRSF" id="PIRSF018266">
    <property type="entry name" value="FecR"/>
    <property type="match status" value="1"/>
</dbReference>
<dbReference type="RefSeq" id="WP_103707365.1">
    <property type="nucleotide sequence ID" value="NZ_PQGA01000025.1"/>
</dbReference>
<evidence type="ECO:0000256" key="1">
    <source>
        <dbReference type="SAM" id="Phobius"/>
    </source>
</evidence>
<keyword evidence="1" id="KW-0472">Membrane</keyword>
<protein>
    <submittedName>
        <fullName evidence="4">FecR family protein</fullName>
    </submittedName>
</protein>
<evidence type="ECO:0000313" key="5">
    <source>
        <dbReference type="Proteomes" id="UP000237381"/>
    </source>
</evidence>
<dbReference type="Gene3D" id="2.60.120.1440">
    <property type="match status" value="1"/>
</dbReference>
<dbReference type="InterPro" id="IPR012373">
    <property type="entry name" value="Ferrdict_sens_TM"/>
</dbReference>
<proteinExistence type="predicted"/>
<dbReference type="Pfam" id="PF04773">
    <property type="entry name" value="FecR"/>
    <property type="match status" value="1"/>
</dbReference>
<gene>
    <name evidence="4" type="ORF">B0G62_12536</name>
</gene>
<dbReference type="AlphaFoldDB" id="A0A2S4LV52"/>
<feature type="domain" description="FecR N-terminal" evidence="3">
    <location>
        <begin position="11"/>
        <end position="53"/>
    </location>
</feature>
<keyword evidence="1" id="KW-1133">Transmembrane helix</keyword>
<feature type="domain" description="FecR protein" evidence="2">
    <location>
        <begin position="117"/>
        <end position="209"/>
    </location>
</feature>
<sequence>MSARPSHAILQAAAEWYAVLRMGDATHEEKAHWQTWLDASSEHRTAWHYVERISQSFAVLQDMPDPVSASEWLVEANSRLQRRRRALLGIAGLIGLGGLTGLTWRLSPDALLAWTADYRTGTGELRDVYLPDGTRVWLNTATAFNLAFGTTTREVKLLRGEIFVETAHDPMRPFVVATSEGRLRALGTRFNVLQGEGATLLSVYAGAVEVTLRGSDQRTVVPAGQEIRFTRDRILWTRHADPAREAWTRGVLIARDITLGEFVEQLQRYRSGHLGVADEVAGLRVYGSFPLRDTDRAIAMLATVLSVRAHETLPWWITIVGSR</sequence>
<reference evidence="4 5" key="1">
    <citation type="submission" date="2018-01" db="EMBL/GenBank/DDBJ databases">
        <title>Genomic Encyclopedia of Type Strains, Phase III (KMG-III): the genomes of soil and plant-associated and newly described type strains.</title>
        <authorList>
            <person name="Whitman W."/>
        </authorList>
    </citation>
    <scope>NUCLEOTIDE SEQUENCE [LARGE SCALE GENOMIC DNA]</scope>
    <source>
        <strain evidence="4 5">JCM 18070</strain>
    </source>
</reference>
<organism evidence="4 5">
    <name type="scientific">Paraburkholderia eburnea</name>
    <dbReference type="NCBI Taxonomy" id="1189126"/>
    <lineage>
        <taxon>Bacteria</taxon>
        <taxon>Pseudomonadati</taxon>
        <taxon>Pseudomonadota</taxon>
        <taxon>Betaproteobacteria</taxon>
        <taxon>Burkholderiales</taxon>
        <taxon>Burkholderiaceae</taxon>
        <taxon>Paraburkholderia</taxon>
    </lineage>
</organism>
<dbReference type="PANTHER" id="PTHR30273">
    <property type="entry name" value="PERIPLASMIC SIGNAL SENSOR AND SIGMA FACTOR ACTIVATOR FECR-RELATED"/>
    <property type="match status" value="1"/>
</dbReference>
<dbReference type="Pfam" id="PF16220">
    <property type="entry name" value="DUF4880"/>
    <property type="match status" value="1"/>
</dbReference>
<dbReference type="PANTHER" id="PTHR30273:SF2">
    <property type="entry name" value="PROTEIN FECR"/>
    <property type="match status" value="1"/>
</dbReference>
<dbReference type="Proteomes" id="UP000237381">
    <property type="component" value="Unassembled WGS sequence"/>
</dbReference>